<reference evidence="3" key="1">
    <citation type="submission" date="2021-01" db="EMBL/GenBank/DDBJ databases">
        <title>Caligus Genome Assembly.</title>
        <authorList>
            <person name="Gallardo-Escarate C."/>
        </authorList>
    </citation>
    <scope>NUCLEOTIDE SEQUENCE [LARGE SCALE GENOMIC DNA]</scope>
</reference>
<sequence>MVTVHGLLPQGRSIPAAYGPFPGKTQILYTNLFQQLNSEGPFFPETILTDYEKGLQNAILSIWPNSSLRGCYFHFKQCLWRKLSTLDLVP</sequence>
<gene>
    <name evidence="2" type="ORF">FKW44_007327</name>
</gene>
<dbReference type="AlphaFoldDB" id="A0A7T8KEK4"/>
<protein>
    <recommendedName>
        <fullName evidence="1">MULE transposase domain-containing protein</fullName>
    </recommendedName>
</protein>
<feature type="domain" description="MULE transposase" evidence="1">
    <location>
        <begin position="1"/>
        <end position="77"/>
    </location>
</feature>
<dbReference type="Pfam" id="PF10551">
    <property type="entry name" value="MULE"/>
    <property type="match status" value="1"/>
</dbReference>
<evidence type="ECO:0000313" key="3">
    <source>
        <dbReference type="Proteomes" id="UP000595437"/>
    </source>
</evidence>
<evidence type="ECO:0000259" key="1">
    <source>
        <dbReference type="Pfam" id="PF10551"/>
    </source>
</evidence>
<accession>A0A7T8KEK4</accession>
<proteinExistence type="predicted"/>
<keyword evidence="3" id="KW-1185">Reference proteome</keyword>
<evidence type="ECO:0000313" key="2">
    <source>
        <dbReference type="EMBL" id="QQP54480.1"/>
    </source>
</evidence>
<name>A0A7T8KEK4_CALRO</name>
<dbReference type="InterPro" id="IPR018289">
    <property type="entry name" value="MULE_transposase_dom"/>
</dbReference>
<dbReference type="OrthoDB" id="6378411at2759"/>
<dbReference type="Proteomes" id="UP000595437">
    <property type="component" value="Chromosome 4"/>
</dbReference>
<organism evidence="2 3">
    <name type="scientific">Caligus rogercresseyi</name>
    <name type="common">Sea louse</name>
    <dbReference type="NCBI Taxonomy" id="217165"/>
    <lineage>
        <taxon>Eukaryota</taxon>
        <taxon>Metazoa</taxon>
        <taxon>Ecdysozoa</taxon>
        <taxon>Arthropoda</taxon>
        <taxon>Crustacea</taxon>
        <taxon>Multicrustacea</taxon>
        <taxon>Hexanauplia</taxon>
        <taxon>Copepoda</taxon>
        <taxon>Siphonostomatoida</taxon>
        <taxon>Caligidae</taxon>
        <taxon>Caligus</taxon>
    </lineage>
</organism>
<dbReference type="EMBL" id="CP045893">
    <property type="protein sequence ID" value="QQP54480.1"/>
    <property type="molecule type" value="Genomic_DNA"/>
</dbReference>